<feature type="region of interest" description="Disordered" evidence="1">
    <location>
        <begin position="77"/>
        <end position="132"/>
    </location>
</feature>
<gene>
    <name evidence="2" type="ORF">K8W24_05140</name>
</gene>
<name>A0A921GLW9_9MICO</name>
<comment type="caution">
    <text evidence="2">The sequence shown here is derived from an EMBL/GenBank/DDBJ whole genome shotgun (WGS) entry which is preliminary data.</text>
</comment>
<dbReference type="Proteomes" id="UP000775129">
    <property type="component" value="Unassembled WGS sequence"/>
</dbReference>
<protein>
    <submittedName>
        <fullName evidence="2">Uncharacterized protein</fullName>
    </submittedName>
</protein>
<dbReference type="EMBL" id="DYWO01000154">
    <property type="protein sequence ID" value="HJF49172.1"/>
    <property type="molecule type" value="Genomic_DNA"/>
</dbReference>
<sequence>MAKDETRSDAVEALLRADEEELRAKRTRLRTFARNVEVAREAIATAQAAAAEIRTHDGVSRADLARTFELTAAERSLLTPARGRSRLAQSEDGTVGPLDSADAQPESETHEVDGQPDSELDSPADQSDAEDQ</sequence>
<evidence type="ECO:0000256" key="1">
    <source>
        <dbReference type="SAM" id="MobiDB-lite"/>
    </source>
</evidence>
<evidence type="ECO:0000313" key="3">
    <source>
        <dbReference type="Proteomes" id="UP000775129"/>
    </source>
</evidence>
<evidence type="ECO:0000313" key="2">
    <source>
        <dbReference type="EMBL" id="HJF49172.1"/>
    </source>
</evidence>
<reference evidence="2" key="1">
    <citation type="journal article" date="2021" name="PeerJ">
        <title>Extensive microbial diversity within the chicken gut microbiome revealed by metagenomics and culture.</title>
        <authorList>
            <person name="Gilroy R."/>
            <person name="Ravi A."/>
            <person name="Getino M."/>
            <person name="Pursley I."/>
            <person name="Horton D.L."/>
            <person name="Alikhan N.F."/>
            <person name="Baker D."/>
            <person name="Gharbi K."/>
            <person name="Hall N."/>
            <person name="Watson M."/>
            <person name="Adriaenssens E.M."/>
            <person name="Foster-Nyarko E."/>
            <person name="Jarju S."/>
            <person name="Secka A."/>
            <person name="Antonio M."/>
            <person name="Oren A."/>
            <person name="Chaudhuri R.R."/>
            <person name="La Ragione R."/>
            <person name="Hildebrand F."/>
            <person name="Pallen M.J."/>
        </authorList>
    </citation>
    <scope>NUCLEOTIDE SEQUENCE</scope>
    <source>
        <strain evidence="2">1647</strain>
    </source>
</reference>
<feature type="compositionally biased region" description="Acidic residues" evidence="1">
    <location>
        <begin position="114"/>
        <end position="132"/>
    </location>
</feature>
<proteinExistence type="predicted"/>
<organism evidence="2 3">
    <name type="scientific">Brachybacterium paraconglomeratum</name>
    <dbReference type="NCBI Taxonomy" id="173362"/>
    <lineage>
        <taxon>Bacteria</taxon>
        <taxon>Bacillati</taxon>
        <taxon>Actinomycetota</taxon>
        <taxon>Actinomycetes</taxon>
        <taxon>Micrococcales</taxon>
        <taxon>Dermabacteraceae</taxon>
        <taxon>Brachybacterium</taxon>
    </lineage>
</organism>
<dbReference type="AlphaFoldDB" id="A0A921GLW9"/>
<reference evidence="2" key="2">
    <citation type="submission" date="2021-09" db="EMBL/GenBank/DDBJ databases">
        <authorList>
            <person name="Gilroy R."/>
        </authorList>
    </citation>
    <scope>NUCLEOTIDE SEQUENCE</scope>
    <source>
        <strain evidence="2">1647</strain>
    </source>
</reference>
<accession>A0A921GLW9</accession>